<dbReference type="AlphaFoldDB" id="A0A7W3FPE2"/>
<dbReference type="GO" id="GO:0016747">
    <property type="term" value="F:acyltransferase activity, transferring groups other than amino-acyl groups"/>
    <property type="evidence" value="ECO:0007669"/>
    <property type="project" value="InterPro"/>
</dbReference>
<dbReference type="RefSeq" id="WP_182340116.1">
    <property type="nucleotide sequence ID" value="NZ_JACGXS010000008.1"/>
</dbReference>
<name>A0A7W3FPE2_9GAMM</name>
<feature type="domain" description="N-acetyltransferase" evidence="1">
    <location>
        <begin position="8"/>
        <end position="170"/>
    </location>
</feature>
<accession>A0A7W3FPE2</accession>
<dbReference type="SUPFAM" id="SSF55729">
    <property type="entry name" value="Acyl-CoA N-acyltransferases (Nat)"/>
    <property type="match status" value="1"/>
</dbReference>
<dbReference type="InterPro" id="IPR051531">
    <property type="entry name" value="N-acetyltransferase"/>
</dbReference>
<protein>
    <submittedName>
        <fullName evidence="2">GNAT family N-acetyltransferase</fullName>
    </submittedName>
</protein>
<organism evidence="2 3">
    <name type="scientific">Stenotrophomonas tumulicola</name>
    <dbReference type="NCBI Taxonomy" id="1685415"/>
    <lineage>
        <taxon>Bacteria</taxon>
        <taxon>Pseudomonadati</taxon>
        <taxon>Pseudomonadota</taxon>
        <taxon>Gammaproteobacteria</taxon>
        <taxon>Lysobacterales</taxon>
        <taxon>Lysobacteraceae</taxon>
        <taxon>Stenotrophomonas</taxon>
    </lineage>
</organism>
<dbReference type="PANTHER" id="PTHR43792">
    <property type="entry name" value="GNAT FAMILY, PUTATIVE (AFU_ORTHOLOGUE AFUA_3G00765)-RELATED-RELATED"/>
    <property type="match status" value="1"/>
</dbReference>
<reference evidence="2 3" key="1">
    <citation type="submission" date="2020-08" db="EMBL/GenBank/DDBJ databases">
        <title>Stenotrophomonas tumulicola JCM 30961.</title>
        <authorList>
            <person name="Deng Y."/>
        </authorList>
    </citation>
    <scope>NUCLEOTIDE SEQUENCE [LARGE SCALE GENOMIC DNA]</scope>
    <source>
        <strain evidence="2 3">JCM 30961</strain>
    </source>
</reference>
<evidence type="ECO:0000313" key="2">
    <source>
        <dbReference type="EMBL" id="MBA8682981.1"/>
    </source>
</evidence>
<dbReference type="EMBL" id="JACGXS010000008">
    <property type="protein sequence ID" value="MBA8682981.1"/>
    <property type="molecule type" value="Genomic_DNA"/>
</dbReference>
<dbReference type="InterPro" id="IPR000182">
    <property type="entry name" value="GNAT_dom"/>
</dbReference>
<dbReference type="PROSITE" id="PS51186">
    <property type="entry name" value="GNAT"/>
    <property type="match status" value="1"/>
</dbReference>
<gene>
    <name evidence="2" type="ORF">H4O11_14365</name>
</gene>
<sequence>MLIESERLRLRPIEPLRDADDMLALLNDPGFLRFIGDRGIRTPEQARDYIAVRVLPSYALHGYGMYAVERRSDGAWLGNAGLVRRDGLPGPDIGYALLAGHVGQGYASEAARAVLDHARAGLGLKDLYGIIDPDNLASAAILRGLGMEQRGLVQLPGNEQWVTLFAMPGAAPT</sequence>
<comment type="caution">
    <text evidence="2">The sequence shown here is derived from an EMBL/GenBank/DDBJ whole genome shotgun (WGS) entry which is preliminary data.</text>
</comment>
<dbReference type="PANTHER" id="PTHR43792:SF1">
    <property type="entry name" value="N-ACETYLTRANSFERASE DOMAIN-CONTAINING PROTEIN"/>
    <property type="match status" value="1"/>
</dbReference>
<evidence type="ECO:0000259" key="1">
    <source>
        <dbReference type="PROSITE" id="PS51186"/>
    </source>
</evidence>
<keyword evidence="3" id="KW-1185">Reference proteome</keyword>
<dbReference type="InterPro" id="IPR016181">
    <property type="entry name" value="Acyl_CoA_acyltransferase"/>
</dbReference>
<dbReference type="Pfam" id="PF13302">
    <property type="entry name" value="Acetyltransf_3"/>
    <property type="match status" value="1"/>
</dbReference>
<dbReference type="Proteomes" id="UP000547058">
    <property type="component" value="Unassembled WGS sequence"/>
</dbReference>
<proteinExistence type="predicted"/>
<dbReference type="Gene3D" id="3.40.630.30">
    <property type="match status" value="1"/>
</dbReference>
<keyword evidence="2" id="KW-0808">Transferase</keyword>
<evidence type="ECO:0000313" key="3">
    <source>
        <dbReference type="Proteomes" id="UP000547058"/>
    </source>
</evidence>